<feature type="transmembrane region" description="Helical" evidence="7">
    <location>
        <begin position="12"/>
        <end position="33"/>
    </location>
</feature>
<dbReference type="VEuPathDB" id="FungiDB:SAPIO_CDS6398"/>
<dbReference type="OrthoDB" id="5329176at2759"/>
<dbReference type="InterPro" id="IPR049326">
    <property type="entry name" value="Rhodopsin_dom_fungi"/>
</dbReference>
<dbReference type="PANTHER" id="PTHR33048">
    <property type="entry name" value="PTH11-LIKE INTEGRAL MEMBRANE PROTEIN (AFU_ORTHOLOGUE AFUA_5G11245)"/>
    <property type="match status" value="1"/>
</dbReference>
<evidence type="ECO:0000256" key="2">
    <source>
        <dbReference type="ARBA" id="ARBA00022692"/>
    </source>
</evidence>
<accession>A0A084G3U3</accession>
<keyword evidence="2 7" id="KW-0812">Transmembrane</keyword>
<evidence type="ECO:0000256" key="6">
    <source>
        <dbReference type="SAM" id="MobiDB-lite"/>
    </source>
</evidence>
<dbReference type="Pfam" id="PF20684">
    <property type="entry name" value="Fung_rhodopsin"/>
    <property type="match status" value="1"/>
</dbReference>
<protein>
    <recommendedName>
        <fullName evidence="8">Rhodopsin domain-containing protein</fullName>
    </recommendedName>
</protein>
<dbReference type="KEGG" id="sapo:SAPIO_CDS6398"/>
<evidence type="ECO:0000256" key="7">
    <source>
        <dbReference type="SAM" id="Phobius"/>
    </source>
</evidence>
<feature type="compositionally biased region" description="Basic and acidic residues" evidence="6">
    <location>
        <begin position="318"/>
        <end position="340"/>
    </location>
</feature>
<organism evidence="9 10">
    <name type="scientific">Pseudallescheria apiosperma</name>
    <name type="common">Scedosporium apiospermum</name>
    <dbReference type="NCBI Taxonomy" id="563466"/>
    <lineage>
        <taxon>Eukaryota</taxon>
        <taxon>Fungi</taxon>
        <taxon>Dikarya</taxon>
        <taxon>Ascomycota</taxon>
        <taxon>Pezizomycotina</taxon>
        <taxon>Sordariomycetes</taxon>
        <taxon>Hypocreomycetidae</taxon>
        <taxon>Microascales</taxon>
        <taxon>Microascaceae</taxon>
        <taxon>Scedosporium</taxon>
    </lineage>
</organism>
<evidence type="ECO:0000256" key="1">
    <source>
        <dbReference type="ARBA" id="ARBA00004141"/>
    </source>
</evidence>
<dbReference type="Proteomes" id="UP000028545">
    <property type="component" value="Unassembled WGS sequence"/>
</dbReference>
<dbReference type="AlphaFoldDB" id="A0A084G3U3"/>
<dbReference type="InterPro" id="IPR052337">
    <property type="entry name" value="SAT4-like"/>
</dbReference>
<gene>
    <name evidence="9" type="ORF">SAPIO_CDS6398</name>
</gene>
<feature type="region of interest" description="Disordered" evidence="6">
    <location>
        <begin position="279"/>
        <end position="306"/>
    </location>
</feature>
<feature type="domain" description="Rhodopsin" evidence="8">
    <location>
        <begin position="29"/>
        <end position="270"/>
    </location>
</feature>
<dbReference type="PANTHER" id="PTHR33048:SF160">
    <property type="entry name" value="SAT4 FAMILY MEMBRANE PROTEIN"/>
    <property type="match status" value="1"/>
</dbReference>
<sequence length="394" mass="44452">MAGSPRNLQPIVHFVINLLFVLGEASAIARIWTRFAILKNFGWDDWAMVIIVVVNAGQHAILYLFISAGAGLPQEEVLAEDPRAMSRMLKYLFAEEIWYLFLHFWIKMSFLLFFLRLSRSKRFRTGVYCVMGANVFVTVGTWALYSLQCIPIEAYWYPERHPDVVCLPFSVSLWLPATALIVVDFAIFILPLSTVLSLQLSVKRRLQVLAVITTGGSSVLVSCLRLIVIHRFTVTDDFLWEVGNICIVSAAEMEVAILASNMPALRALWKKFRDGTLASTGNSKQTRPSGNELTGNQDSRSHQLTNLFTKKSYRGAERLGDDDKVEENSSTRELTRRTSSDAELGMRNGGFGSNKQAILVTREYNVSEEAHGGSQQDQLDWNHRKVDIRVDQCH</sequence>
<evidence type="ECO:0000256" key="4">
    <source>
        <dbReference type="ARBA" id="ARBA00023136"/>
    </source>
</evidence>
<evidence type="ECO:0000256" key="3">
    <source>
        <dbReference type="ARBA" id="ARBA00022989"/>
    </source>
</evidence>
<evidence type="ECO:0000256" key="5">
    <source>
        <dbReference type="ARBA" id="ARBA00038359"/>
    </source>
</evidence>
<dbReference type="OMA" id="KWLFIEE"/>
<dbReference type="EMBL" id="JOWA01000103">
    <property type="protein sequence ID" value="KEZ42005.1"/>
    <property type="molecule type" value="Genomic_DNA"/>
</dbReference>
<dbReference type="RefSeq" id="XP_016641804.1">
    <property type="nucleotide sequence ID" value="XM_016788513.1"/>
</dbReference>
<feature type="transmembrane region" description="Helical" evidence="7">
    <location>
        <begin position="45"/>
        <end position="66"/>
    </location>
</feature>
<feature type="transmembrane region" description="Helical" evidence="7">
    <location>
        <begin position="208"/>
        <end position="230"/>
    </location>
</feature>
<feature type="transmembrane region" description="Helical" evidence="7">
    <location>
        <begin position="97"/>
        <end position="115"/>
    </location>
</feature>
<name>A0A084G3U3_PSEDA</name>
<comment type="caution">
    <text evidence="9">The sequence shown here is derived from an EMBL/GenBank/DDBJ whole genome shotgun (WGS) entry which is preliminary data.</text>
</comment>
<keyword evidence="3 7" id="KW-1133">Transmembrane helix</keyword>
<dbReference type="HOGENOM" id="CLU_028200_31_0_1"/>
<proteinExistence type="inferred from homology"/>
<keyword evidence="10" id="KW-1185">Reference proteome</keyword>
<comment type="subcellular location">
    <subcellularLocation>
        <location evidence="1">Membrane</location>
        <topology evidence="1">Multi-pass membrane protein</topology>
    </subcellularLocation>
</comment>
<feature type="transmembrane region" description="Helical" evidence="7">
    <location>
        <begin position="173"/>
        <end position="196"/>
    </location>
</feature>
<reference evidence="9 10" key="1">
    <citation type="journal article" date="2014" name="Genome Announc.">
        <title>Draft genome sequence of the pathogenic fungus Scedosporium apiospermum.</title>
        <authorList>
            <person name="Vandeputte P."/>
            <person name="Ghamrawi S."/>
            <person name="Rechenmann M."/>
            <person name="Iltis A."/>
            <person name="Giraud S."/>
            <person name="Fleury M."/>
            <person name="Thornton C."/>
            <person name="Delhaes L."/>
            <person name="Meyer W."/>
            <person name="Papon N."/>
            <person name="Bouchara J.P."/>
        </authorList>
    </citation>
    <scope>NUCLEOTIDE SEQUENCE [LARGE SCALE GENOMIC DNA]</scope>
    <source>
        <strain evidence="9 10">IHEM 14462</strain>
    </source>
</reference>
<evidence type="ECO:0000313" key="10">
    <source>
        <dbReference type="Proteomes" id="UP000028545"/>
    </source>
</evidence>
<evidence type="ECO:0000259" key="8">
    <source>
        <dbReference type="Pfam" id="PF20684"/>
    </source>
</evidence>
<keyword evidence="4 7" id="KW-0472">Membrane</keyword>
<evidence type="ECO:0000313" key="9">
    <source>
        <dbReference type="EMBL" id="KEZ42005.1"/>
    </source>
</evidence>
<comment type="similarity">
    <text evidence="5">Belongs to the SAT4 family.</text>
</comment>
<dbReference type="GeneID" id="27725470"/>
<feature type="region of interest" description="Disordered" evidence="6">
    <location>
        <begin position="318"/>
        <end position="352"/>
    </location>
</feature>
<dbReference type="GO" id="GO:0016020">
    <property type="term" value="C:membrane"/>
    <property type="evidence" value="ECO:0007669"/>
    <property type="project" value="UniProtKB-SubCell"/>
</dbReference>